<dbReference type="SUPFAM" id="SSF46689">
    <property type="entry name" value="Homeodomain-like"/>
    <property type="match status" value="1"/>
</dbReference>
<dbReference type="InterPro" id="IPR001647">
    <property type="entry name" value="HTH_TetR"/>
</dbReference>
<proteinExistence type="predicted"/>
<dbReference type="PANTHER" id="PTHR30055:SF234">
    <property type="entry name" value="HTH-TYPE TRANSCRIPTIONAL REGULATOR BETI"/>
    <property type="match status" value="1"/>
</dbReference>
<keyword evidence="2 4" id="KW-0238">DNA-binding</keyword>
<evidence type="ECO:0000256" key="4">
    <source>
        <dbReference type="PROSITE-ProRule" id="PRU00335"/>
    </source>
</evidence>
<evidence type="ECO:0000256" key="3">
    <source>
        <dbReference type="ARBA" id="ARBA00023163"/>
    </source>
</evidence>
<reference evidence="6 7" key="1">
    <citation type="journal article" date="2013" name="Genome Announc.">
        <title>Draft genome sequence of MKD8, a conjugal recipient Mycobacterium smegmatis strain.</title>
        <authorList>
            <person name="Gray T.A."/>
            <person name="Palumbo M.J."/>
            <person name="Derbyshire K.M."/>
        </authorList>
    </citation>
    <scope>NUCLEOTIDE SEQUENCE [LARGE SCALE GENOMIC DNA]</scope>
    <source>
        <strain evidence="6 7">MKD8</strain>
    </source>
</reference>
<evidence type="ECO:0000313" key="7">
    <source>
        <dbReference type="Proteomes" id="UP000011200"/>
    </source>
</evidence>
<dbReference type="AlphaFoldDB" id="A0A2U9PWP6"/>
<dbReference type="Proteomes" id="UP000011200">
    <property type="component" value="Chromosome"/>
</dbReference>
<keyword evidence="1" id="KW-0805">Transcription regulation</keyword>
<protein>
    <submittedName>
        <fullName evidence="6">TetR-family protein transcriptional regulator</fullName>
    </submittedName>
</protein>
<feature type="domain" description="HTH tetR-type" evidence="5">
    <location>
        <begin position="9"/>
        <end position="69"/>
    </location>
</feature>
<dbReference type="Gene3D" id="1.10.357.10">
    <property type="entry name" value="Tetracycline Repressor, domain 2"/>
    <property type="match status" value="1"/>
</dbReference>
<keyword evidence="3" id="KW-0804">Transcription</keyword>
<dbReference type="Pfam" id="PF00440">
    <property type="entry name" value="TetR_N"/>
    <property type="match status" value="1"/>
</dbReference>
<dbReference type="GO" id="GO:0003700">
    <property type="term" value="F:DNA-binding transcription factor activity"/>
    <property type="evidence" value="ECO:0007669"/>
    <property type="project" value="TreeGrafter"/>
</dbReference>
<accession>A0A2U9PWP6</accession>
<dbReference type="PROSITE" id="PS50977">
    <property type="entry name" value="HTH_TETR_2"/>
    <property type="match status" value="1"/>
</dbReference>
<name>A0A2U9PWP6_MYCSE</name>
<evidence type="ECO:0000313" key="6">
    <source>
        <dbReference type="EMBL" id="AWT56144.1"/>
    </source>
</evidence>
<evidence type="ECO:0000259" key="5">
    <source>
        <dbReference type="PROSITE" id="PS50977"/>
    </source>
</evidence>
<evidence type="ECO:0000256" key="1">
    <source>
        <dbReference type="ARBA" id="ARBA00023015"/>
    </source>
</evidence>
<dbReference type="InterPro" id="IPR050109">
    <property type="entry name" value="HTH-type_TetR-like_transc_reg"/>
</dbReference>
<dbReference type="InterPro" id="IPR009057">
    <property type="entry name" value="Homeodomain-like_sf"/>
</dbReference>
<reference evidence="7" key="2">
    <citation type="submission" date="2018-03" db="EMBL/GenBank/DDBJ databases">
        <authorList>
            <person name="Derbyshire K."/>
            <person name="Gray T.A."/>
            <person name="Champion M."/>
        </authorList>
    </citation>
    <scope>NUCLEOTIDE SEQUENCE [LARGE SCALE GENOMIC DNA]</scope>
    <source>
        <strain evidence="7">MKD8</strain>
    </source>
</reference>
<dbReference type="RefSeq" id="WP_003896707.1">
    <property type="nucleotide sequence ID" value="NZ_CP027541.1"/>
</dbReference>
<evidence type="ECO:0000256" key="2">
    <source>
        <dbReference type="ARBA" id="ARBA00023125"/>
    </source>
</evidence>
<organism evidence="6 7">
    <name type="scientific">Mycolicibacterium smegmatis (strain MKD8)</name>
    <name type="common">Mycobacterium smegmatis</name>
    <dbReference type="NCBI Taxonomy" id="1214915"/>
    <lineage>
        <taxon>Bacteria</taxon>
        <taxon>Bacillati</taxon>
        <taxon>Actinomycetota</taxon>
        <taxon>Actinomycetes</taxon>
        <taxon>Mycobacteriales</taxon>
        <taxon>Mycobacteriaceae</taxon>
        <taxon>Mycolicibacterium</taxon>
    </lineage>
</organism>
<dbReference type="PRINTS" id="PR00455">
    <property type="entry name" value="HTHTETR"/>
</dbReference>
<dbReference type="EMBL" id="CP027541">
    <property type="protein sequence ID" value="AWT56144.1"/>
    <property type="molecule type" value="Genomic_DNA"/>
</dbReference>
<dbReference type="PANTHER" id="PTHR30055">
    <property type="entry name" value="HTH-TYPE TRANSCRIPTIONAL REGULATOR RUTR"/>
    <property type="match status" value="1"/>
</dbReference>
<gene>
    <name evidence="6" type="ORF">D806_051940</name>
</gene>
<dbReference type="GO" id="GO:0000976">
    <property type="term" value="F:transcription cis-regulatory region binding"/>
    <property type="evidence" value="ECO:0007669"/>
    <property type="project" value="TreeGrafter"/>
</dbReference>
<feature type="DNA-binding region" description="H-T-H motif" evidence="4">
    <location>
        <begin position="32"/>
        <end position="51"/>
    </location>
</feature>
<sequence length="237" mass="25572">MAKATSSVLPPAERILAAAADLLRAGGIDAVSTRAVATEAGVQPPTIYRQFGDKDGLLDAVTRHVLESYIDRKRLLTNPDADPALILRELWDLHVEFGMQQPHCYLLTYGQGRRTSAADETVSILGEVIGRLGAAGRLTMSVRRATDYFRASGTGFVMSQLSLASEERDAELSGIIFENTLAAVSTDGRRGRGRKANDVRARAVALREALPESRTPALSAAEQGLLAEWLDRLADQA</sequence>